<dbReference type="SUPFAM" id="SSF111369">
    <property type="entry name" value="HlyD-like secretion proteins"/>
    <property type="match status" value="1"/>
</dbReference>
<dbReference type="EMBL" id="RKHR01000003">
    <property type="protein sequence ID" value="ROS05360.1"/>
    <property type="molecule type" value="Genomic_DNA"/>
</dbReference>
<dbReference type="Pfam" id="PF25917">
    <property type="entry name" value="BSH_RND"/>
    <property type="match status" value="1"/>
</dbReference>
<dbReference type="PANTHER" id="PTHR30438:SF1">
    <property type="entry name" value="36 KDA ANTIGEN"/>
    <property type="match status" value="1"/>
</dbReference>
<dbReference type="Gene3D" id="2.40.30.170">
    <property type="match status" value="1"/>
</dbReference>
<comment type="caution">
    <text evidence="4">The sequence shown here is derived from an EMBL/GenBank/DDBJ whole genome shotgun (WGS) entry which is preliminary data.</text>
</comment>
<evidence type="ECO:0000256" key="2">
    <source>
        <dbReference type="SAM" id="Phobius"/>
    </source>
</evidence>
<organism evidence="4 5">
    <name type="scientific">Sinobacterium caligoides</name>
    <dbReference type="NCBI Taxonomy" id="933926"/>
    <lineage>
        <taxon>Bacteria</taxon>
        <taxon>Pseudomonadati</taxon>
        <taxon>Pseudomonadota</taxon>
        <taxon>Gammaproteobacteria</taxon>
        <taxon>Cellvibrionales</taxon>
        <taxon>Spongiibacteraceae</taxon>
        <taxon>Sinobacterium</taxon>
    </lineage>
</organism>
<dbReference type="RefSeq" id="WP_123711275.1">
    <property type="nucleotide sequence ID" value="NZ_RKHR01000003.1"/>
</dbReference>
<reference evidence="4 5" key="1">
    <citation type="submission" date="2018-11" db="EMBL/GenBank/DDBJ databases">
        <title>Genomic Encyclopedia of Type Strains, Phase IV (KMG-IV): sequencing the most valuable type-strain genomes for metagenomic binning, comparative biology and taxonomic classification.</title>
        <authorList>
            <person name="Goeker M."/>
        </authorList>
    </citation>
    <scope>NUCLEOTIDE SEQUENCE [LARGE SCALE GENOMIC DNA]</scope>
    <source>
        <strain evidence="4 5">DSM 100316</strain>
    </source>
</reference>
<keyword evidence="2" id="KW-0812">Transmembrane</keyword>
<protein>
    <submittedName>
        <fullName evidence="4">HlyD family secretion protein</fullName>
    </submittedName>
</protein>
<dbReference type="AlphaFoldDB" id="A0A3N2DZU2"/>
<dbReference type="OrthoDB" id="9793801at2"/>
<dbReference type="InterPro" id="IPR058625">
    <property type="entry name" value="MdtA-like_BSH"/>
</dbReference>
<keyword evidence="2" id="KW-1133">Transmembrane helix</keyword>
<name>A0A3N2DZU2_9GAMM</name>
<sequence>MNRSHHVAAAVAGLIILSVLVIGLFKAYQQPPLILQGQIEATERSVSSKLTGRIDSLAVRRGDRVEIGSLLFSIHSAVVEAKRRQALGGFDAASAQQRQAETGARVQEISAAKDQWLKAQAANKLRKSTYQRVENLYQEGVVSEQKRDEARTQWQAAQYTEQAALAMYQIAQEGARDETKAAALGQQEMAQGALDEVDAYLADSQMTAPISGEVTEVLLQPGELAPAGFPVVSMVDMNDSWAVFQLREDLLSRVKQGDRVNLRIPALDAEFPYRVAHISALGDFATWRATESGHDFDMRTFEVELRPIKPIADLKVGMSVLLDLEQNDL</sequence>
<feature type="transmembrane region" description="Helical" evidence="2">
    <location>
        <begin position="7"/>
        <end position="28"/>
    </location>
</feature>
<comment type="similarity">
    <text evidence="1">Belongs to the membrane fusion protein (MFP) (TC 8.A.1) family.</text>
</comment>
<evidence type="ECO:0000313" key="5">
    <source>
        <dbReference type="Proteomes" id="UP000275394"/>
    </source>
</evidence>
<gene>
    <name evidence="4" type="ORF">EDC56_0890</name>
</gene>
<proteinExistence type="inferred from homology"/>
<evidence type="ECO:0000259" key="3">
    <source>
        <dbReference type="Pfam" id="PF25917"/>
    </source>
</evidence>
<accession>A0A3N2DZU2</accession>
<keyword evidence="5" id="KW-1185">Reference proteome</keyword>
<feature type="domain" description="Multidrug resistance protein MdtA-like barrel-sandwich hybrid" evidence="3">
    <location>
        <begin position="45"/>
        <end position="228"/>
    </location>
</feature>
<dbReference type="Gene3D" id="2.40.50.100">
    <property type="match status" value="1"/>
</dbReference>
<dbReference type="Proteomes" id="UP000275394">
    <property type="component" value="Unassembled WGS sequence"/>
</dbReference>
<keyword evidence="2" id="KW-0472">Membrane</keyword>
<evidence type="ECO:0000313" key="4">
    <source>
        <dbReference type="EMBL" id="ROS05360.1"/>
    </source>
</evidence>
<dbReference type="PANTHER" id="PTHR30438">
    <property type="entry name" value="36 KDA ANTIGEN-RELATED"/>
    <property type="match status" value="1"/>
</dbReference>
<evidence type="ECO:0000256" key="1">
    <source>
        <dbReference type="ARBA" id="ARBA00009477"/>
    </source>
</evidence>